<feature type="signal peptide" evidence="1">
    <location>
        <begin position="1"/>
        <end position="26"/>
    </location>
</feature>
<protein>
    <recommendedName>
        <fullName evidence="4">Nucleotide-diphospho-sugar transferase domain-containing protein</fullName>
    </recommendedName>
</protein>
<sequence length="831" mass="93006">MSGRPFAGGMLIGVILGSTGWWQYSGQDSPQQVRVASERNRPLALGLTVPPPATEQIQATVDDAPPTPTVAAAEQIQAAVDETSPTPTVAAADSYWSVGKLRPLTRVVDVAAPGMARYVVQRRSYKKEIIMFTSDHQMIGWAGHWVNQMRKRGYEHWLILGDKESTCHTLQKDWKPMVERFGEEALSCAYSSYPKSHPGWEQWKPKHSVHDDLHYVYVLWASRWWVSWQFLKEGANVLSLDVDAVLLTDIYQLLRAPPLSEQDVILTQNADASKSLNCGFVYFNRDAAGKAPPTNRELGTKARQELKSCAAAHDPNSEAAEADGVPAAEWVARAVWDRIALFLELRRSSLSDSPVREVLWEQDAWNDLAKSLELNRRVFPWAVGYGKDSDLWPLLGYKRTVIGGMLHQEKWVKWKSLKLDKSLPPWKPPKEEHARRFWRGTLRQPLPWLALCPPVNQSSGADVQVSPGTTFKGVPLGVVAEDSRPLRRGRMMIAPIWLASLGSDPEPAWAAASPPAFSYLHLTNMWHCFPHMCWSKAGRLFWLRAHGFWDERLDDMQITPRGAPFSPQTRALALPLSFYAAVDALTPPHSGDPAMGVTARMRWLAFRRMHALIHNLVTLAALVDRKPVIPTVPCGFVRATQQRAQDLSASSRFGVSHPSVVATGTKEKPVCHLAPGTWRPGGPDQCYQNRILSQFDYDRFARQPYAINATRHPLPTVRVPTAPLEPPTTVASYEKVQLDIEQYRTFCKNVAAHPNTMVLELEGLIPIQDLVLDAPVGVSEFESEALRLKSGRPRWRSLLQAPQLAQLLDVCPGAQKFLDSRKACVGYYLAE</sequence>
<keyword evidence="1" id="KW-0732">Signal</keyword>
<dbReference type="EMBL" id="JWZX01003376">
    <property type="protein sequence ID" value="KOO21274.1"/>
    <property type="molecule type" value="Genomic_DNA"/>
</dbReference>
<evidence type="ECO:0000313" key="3">
    <source>
        <dbReference type="Proteomes" id="UP000037460"/>
    </source>
</evidence>
<evidence type="ECO:0000313" key="2">
    <source>
        <dbReference type="EMBL" id="KOO21274.1"/>
    </source>
</evidence>
<reference evidence="3" key="1">
    <citation type="journal article" date="2015" name="PLoS Genet.">
        <title>Genome Sequence and Transcriptome Analyses of Chrysochromulina tobin: Metabolic Tools for Enhanced Algal Fitness in the Prominent Order Prymnesiales (Haptophyceae).</title>
        <authorList>
            <person name="Hovde B.T."/>
            <person name="Deodato C.R."/>
            <person name="Hunsperger H.M."/>
            <person name="Ryken S.A."/>
            <person name="Yost W."/>
            <person name="Jha R.K."/>
            <person name="Patterson J."/>
            <person name="Monnat R.J. Jr."/>
            <person name="Barlow S.B."/>
            <person name="Starkenburg S.R."/>
            <person name="Cattolico R.A."/>
        </authorList>
    </citation>
    <scope>NUCLEOTIDE SEQUENCE</scope>
    <source>
        <strain evidence="3">CCMP291</strain>
    </source>
</reference>
<dbReference type="Proteomes" id="UP000037460">
    <property type="component" value="Unassembled WGS sequence"/>
</dbReference>
<organism evidence="2 3">
    <name type="scientific">Chrysochromulina tobinii</name>
    <dbReference type="NCBI Taxonomy" id="1460289"/>
    <lineage>
        <taxon>Eukaryota</taxon>
        <taxon>Haptista</taxon>
        <taxon>Haptophyta</taxon>
        <taxon>Prymnesiophyceae</taxon>
        <taxon>Prymnesiales</taxon>
        <taxon>Chrysochromulinaceae</taxon>
        <taxon>Chrysochromulina</taxon>
    </lineage>
</organism>
<proteinExistence type="predicted"/>
<dbReference type="OrthoDB" id="515978at2759"/>
<accession>A0A0M0J3X3</accession>
<name>A0A0M0J3X3_9EUKA</name>
<gene>
    <name evidence="2" type="ORF">Ctob_001717</name>
</gene>
<feature type="chain" id="PRO_5005601480" description="Nucleotide-diphospho-sugar transferase domain-containing protein" evidence="1">
    <location>
        <begin position="27"/>
        <end position="831"/>
    </location>
</feature>
<evidence type="ECO:0000256" key="1">
    <source>
        <dbReference type="SAM" id="SignalP"/>
    </source>
</evidence>
<keyword evidence="3" id="KW-1185">Reference proteome</keyword>
<dbReference type="AlphaFoldDB" id="A0A0M0J3X3"/>
<evidence type="ECO:0008006" key="4">
    <source>
        <dbReference type="Google" id="ProtNLM"/>
    </source>
</evidence>
<comment type="caution">
    <text evidence="2">The sequence shown here is derived from an EMBL/GenBank/DDBJ whole genome shotgun (WGS) entry which is preliminary data.</text>
</comment>